<gene>
    <name evidence="2" type="ORF">G6F51_013744</name>
</gene>
<comment type="caution">
    <text evidence="2">The sequence shown here is derived from an EMBL/GenBank/DDBJ whole genome shotgun (WGS) entry which is preliminary data.</text>
</comment>
<organism evidence="2 3">
    <name type="scientific">Rhizopus oryzae</name>
    <name type="common">Mucormycosis agent</name>
    <name type="synonym">Rhizopus arrhizus var. delemar</name>
    <dbReference type="NCBI Taxonomy" id="64495"/>
    <lineage>
        <taxon>Eukaryota</taxon>
        <taxon>Fungi</taxon>
        <taxon>Fungi incertae sedis</taxon>
        <taxon>Mucoromycota</taxon>
        <taxon>Mucoromycotina</taxon>
        <taxon>Mucoromycetes</taxon>
        <taxon>Mucorales</taxon>
        <taxon>Mucorineae</taxon>
        <taxon>Rhizopodaceae</taxon>
        <taxon>Rhizopus</taxon>
    </lineage>
</organism>
<feature type="region of interest" description="Disordered" evidence="1">
    <location>
        <begin position="1"/>
        <end position="24"/>
    </location>
</feature>
<evidence type="ECO:0000313" key="2">
    <source>
        <dbReference type="EMBL" id="KAG1530750.1"/>
    </source>
</evidence>
<evidence type="ECO:0000256" key="1">
    <source>
        <dbReference type="SAM" id="MobiDB-lite"/>
    </source>
</evidence>
<dbReference type="EMBL" id="JAANIT010006283">
    <property type="protein sequence ID" value="KAG1530750.1"/>
    <property type="molecule type" value="Genomic_DNA"/>
</dbReference>
<name>A0A9P7C0R1_RHIOR</name>
<dbReference type="OrthoDB" id="2253742at2759"/>
<evidence type="ECO:0000313" key="3">
    <source>
        <dbReference type="Proteomes" id="UP000717996"/>
    </source>
</evidence>
<dbReference type="Proteomes" id="UP000717996">
    <property type="component" value="Unassembled WGS sequence"/>
</dbReference>
<protein>
    <submittedName>
        <fullName evidence="2">Uncharacterized protein</fullName>
    </submittedName>
</protein>
<sequence length="78" mass="8203">MTLAPSIDDDSGSKSGSGKKGGNKLCIRLNNRGDGNGLGWNGYCCKTSDDCRDTCVKGKCNGKANPKYAQPIDDDDSN</sequence>
<reference evidence="2" key="1">
    <citation type="journal article" date="2020" name="Microb. Genom.">
        <title>Genetic diversity of clinical and environmental Mucorales isolates obtained from an investigation of mucormycosis cases among solid organ transplant recipients.</title>
        <authorList>
            <person name="Nguyen M.H."/>
            <person name="Kaul D."/>
            <person name="Muto C."/>
            <person name="Cheng S.J."/>
            <person name="Richter R.A."/>
            <person name="Bruno V.M."/>
            <person name="Liu G."/>
            <person name="Beyhan S."/>
            <person name="Sundermann A.J."/>
            <person name="Mounaud S."/>
            <person name="Pasculle A.W."/>
            <person name="Nierman W.C."/>
            <person name="Driscoll E."/>
            <person name="Cumbie R."/>
            <person name="Clancy C.J."/>
            <person name="Dupont C.L."/>
        </authorList>
    </citation>
    <scope>NUCLEOTIDE SEQUENCE</scope>
    <source>
        <strain evidence="2">GL16</strain>
    </source>
</reference>
<dbReference type="AlphaFoldDB" id="A0A9P7C0R1"/>
<proteinExistence type="predicted"/>
<accession>A0A9P7C0R1</accession>